<protein>
    <recommendedName>
        <fullName evidence="3">F-box domain-containing protein</fullName>
    </recommendedName>
</protein>
<evidence type="ECO:0000313" key="1">
    <source>
        <dbReference type="EMBL" id="GBE84182.1"/>
    </source>
</evidence>
<accession>A0A401GPQ6</accession>
<organism evidence="1 2">
    <name type="scientific">Sparassis crispa</name>
    <dbReference type="NCBI Taxonomy" id="139825"/>
    <lineage>
        <taxon>Eukaryota</taxon>
        <taxon>Fungi</taxon>
        <taxon>Dikarya</taxon>
        <taxon>Basidiomycota</taxon>
        <taxon>Agaricomycotina</taxon>
        <taxon>Agaricomycetes</taxon>
        <taxon>Polyporales</taxon>
        <taxon>Sparassidaceae</taxon>
        <taxon>Sparassis</taxon>
    </lineage>
</organism>
<proteinExistence type="predicted"/>
<gene>
    <name evidence="1" type="ORF">SCP_0601600</name>
</gene>
<dbReference type="EMBL" id="BFAD01000006">
    <property type="protein sequence ID" value="GBE84182.1"/>
    <property type="molecule type" value="Genomic_DNA"/>
</dbReference>
<dbReference type="RefSeq" id="XP_027615095.1">
    <property type="nucleotide sequence ID" value="XM_027759294.1"/>
</dbReference>
<dbReference type="GeneID" id="38781099"/>
<evidence type="ECO:0000313" key="2">
    <source>
        <dbReference type="Proteomes" id="UP000287166"/>
    </source>
</evidence>
<dbReference type="AlphaFoldDB" id="A0A401GPQ6"/>
<keyword evidence="2" id="KW-1185">Reference proteome</keyword>
<dbReference type="InParanoid" id="A0A401GPQ6"/>
<evidence type="ECO:0008006" key="3">
    <source>
        <dbReference type="Google" id="ProtNLM"/>
    </source>
</evidence>
<comment type="caution">
    <text evidence="1">The sequence shown here is derived from an EMBL/GenBank/DDBJ whole genome shotgun (WGS) entry which is preliminary data.</text>
</comment>
<sequence>MNTEPPRLFPELWDYVIDNFRDDRHTLKACALTAHAWVAAARLRLFHTIVLRDFSRCVHFMKHTEAFPAIPASSPCFFRSRGIHAWMTSYFSFW</sequence>
<name>A0A401GPQ6_9APHY</name>
<dbReference type="OrthoDB" id="2732822at2759"/>
<dbReference type="Proteomes" id="UP000287166">
    <property type="component" value="Unassembled WGS sequence"/>
</dbReference>
<reference evidence="1 2" key="1">
    <citation type="journal article" date="2018" name="Sci. Rep.">
        <title>Genome sequence of the cauliflower mushroom Sparassis crispa (Hanabiratake) and its association with beneficial usage.</title>
        <authorList>
            <person name="Kiyama R."/>
            <person name="Furutani Y."/>
            <person name="Kawaguchi K."/>
            <person name="Nakanishi T."/>
        </authorList>
    </citation>
    <scope>NUCLEOTIDE SEQUENCE [LARGE SCALE GENOMIC DNA]</scope>
</reference>